<dbReference type="Proteomes" id="UP001172102">
    <property type="component" value="Unassembled WGS sequence"/>
</dbReference>
<feature type="region of interest" description="Disordered" evidence="1">
    <location>
        <begin position="125"/>
        <end position="181"/>
    </location>
</feature>
<reference evidence="2" key="1">
    <citation type="submission" date="2023-06" db="EMBL/GenBank/DDBJ databases">
        <title>Genome-scale phylogeny and comparative genomics of the fungal order Sordariales.</title>
        <authorList>
            <consortium name="Lawrence Berkeley National Laboratory"/>
            <person name="Hensen N."/>
            <person name="Bonometti L."/>
            <person name="Westerberg I."/>
            <person name="Brannstrom I.O."/>
            <person name="Guillou S."/>
            <person name="Cros-Aarteil S."/>
            <person name="Calhoun S."/>
            <person name="Haridas S."/>
            <person name="Kuo A."/>
            <person name="Mondo S."/>
            <person name="Pangilinan J."/>
            <person name="Riley R."/>
            <person name="Labutti K."/>
            <person name="Andreopoulos B."/>
            <person name="Lipzen A."/>
            <person name="Chen C."/>
            <person name="Yanf M."/>
            <person name="Daum C."/>
            <person name="Ng V."/>
            <person name="Clum A."/>
            <person name="Steindorff A."/>
            <person name="Ohm R."/>
            <person name="Martin F."/>
            <person name="Silar P."/>
            <person name="Natvig D."/>
            <person name="Lalanne C."/>
            <person name="Gautier V."/>
            <person name="Ament-Velasquez S.L."/>
            <person name="Kruys A."/>
            <person name="Hutchinson M.I."/>
            <person name="Powell A.J."/>
            <person name="Barry K."/>
            <person name="Miller A.N."/>
            <person name="Grigoriev I.V."/>
            <person name="Debuchy R."/>
            <person name="Gladieux P."/>
            <person name="Thoren M.H."/>
            <person name="Johannesson H."/>
        </authorList>
    </citation>
    <scope>NUCLEOTIDE SEQUENCE</scope>
    <source>
        <strain evidence="2">SMH4607-1</strain>
    </source>
</reference>
<evidence type="ECO:0000313" key="3">
    <source>
        <dbReference type="Proteomes" id="UP001172102"/>
    </source>
</evidence>
<sequence length="213" mass="23338">MGLVRAEFCRSNRKVPIGASNRVPTCWIFYSMLGGACKVLPIHGLGGPNGGHAVFRSPTRRRAPRRRFGRAVEAECLKFSPNHAVFLLSLFFILTSALDSFHQIKPITIMYNPLYPPRSVSSPLNHLTTPPVRSSATSTTLASRSNPTRSNTQPACSSQTLPSRNNGPHPTTRRKHPQPLTCPASVMAGEISRACCSGFWNLLRFQKVASGIQ</sequence>
<feature type="compositionally biased region" description="Polar residues" evidence="1">
    <location>
        <begin position="146"/>
        <end position="169"/>
    </location>
</feature>
<comment type="caution">
    <text evidence="2">The sequence shown here is derived from an EMBL/GenBank/DDBJ whole genome shotgun (WGS) entry which is preliminary data.</text>
</comment>
<keyword evidence="3" id="KW-1185">Reference proteome</keyword>
<evidence type="ECO:0000313" key="2">
    <source>
        <dbReference type="EMBL" id="KAK0707267.1"/>
    </source>
</evidence>
<feature type="compositionally biased region" description="Low complexity" evidence="1">
    <location>
        <begin position="133"/>
        <end position="145"/>
    </location>
</feature>
<dbReference type="AlphaFoldDB" id="A0AA40A0W6"/>
<organism evidence="2 3">
    <name type="scientific">Lasiosphaeris hirsuta</name>
    <dbReference type="NCBI Taxonomy" id="260670"/>
    <lineage>
        <taxon>Eukaryota</taxon>
        <taxon>Fungi</taxon>
        <taxon>Dikarya</taxon>
        <taxon>Ascomycota</taxon>
        <taxon>Pezizomycotina</taxon>
        <taxon>Sordariomycetes</taxon>
        <taxon>Sordariomycetidae</taxon>
        <taxon>Sordariales</taxon>
        <taxon>Lasiosphaeriaceae</taxon>
        <taxon>Lasiosphaeris</taxon>
    </lineage>
</organism>
<gene>
    <name evidence="2" type="ORF">B0H67DRAFT_670071</name>
</gene>
<evidence type="ECO:0000256" key="1">
    <source>
        <dbReference type="SAM" id="MobiDB-lite"/>
    </source>
</evidence>
<accession>A0AA40A0W6</accession>
<name>A0AA40A0W6_9PEZI</name>
<dbReference type="EMBL" id="JAUKUA010000006">
    <property type="protein sequence ID" value="KAK0707267.1"/>
    <property type="molecule type" value="Genomic_DNA"/>
</dbReference>
<protein>
    <submittedName>
        <fullName evidence="2">Uncharacterized protein</fullName>
    </submittedName>
</protein>
<proteinExistence type="predicted"/>